<evidence type="ECO:0000313" key="4">
    <source>
        <dbReference type="Proteomes" id="UP000054279"/>
    </source>
</evidence>
<evidence type="ECO:0000259" key="2">
    <source>
        <dbReference type="Pfam" id="PF20434"/>
    </source>
</evidence>
<dbReference type="EMBL" id="KN837145">
    <property type="protein sequence ID" value="KIJ40222.1"/>
    <property type="molecule type" value="Genomic_DNA"/>
</dbReference>
<dbReference type="AlphaFoldDB" id="A0A0C9VFK3"/>
<dbReference type="PANTHER" id="PTHR48081">
    <property type="entry name" value="AB HYDROLASE SUPERFAMILY PROTEIN C4A8.06C"/>
    <property type="match status" value="1"/>
</dbReference>
<dbReference type="InterPro" id="IPR029058">
    <property type="entry name" value="AB_hydrolase_fold"/>
</dbReference>
<dbReference type="InterPro" id="IPR049492">
    <property type="entry name" value="BD-FAE-like_dom"/>
</dbReference>
<dbReference type="InterPro" id="IPR050300">
    <property type="entry name" value="GDXG_lipolytic_enzyme"/>
</dbReference>
<reference evidence="3 4" key="1">
    <citation type="submission" date="2014-06" db="EMBL/GenBank/DDBJ databases">
        <title>Evolutionary Origins and Diversification of the Mycorrhizal Mutualists.</title>
        <authorList>
            <consortium name="DOE Joint Genome Institute"/>
            <consortium name="Mycorrhizal Genomics Consortium"/>
            <person name="Kohler A."/>
            <person name="Kuo A."/>
            <person name="Nagy L.G."/>
            <person name="Floudas D."/>
            <person name="Copeland A."/>
            <person name="Barry K.W."/>
            <person name="Cichocki N."/>
            <person name="Veneault-Fourrey C."/>
            <person name="LaButti K."/>
            <person name="Lindquist E.A."/>
            <person name="Lipzen A."/>
            <person name="Lundell T."/>
            <person name="Morin E."/>
            <person name="Murat C."/>
            <person name="Riley R."/>
            <person name="Ohm R."/>
            <person name="Sun H."/>
            <person name="Tunlid A."/>
            <person name="Henrissat B."/>
            <person name="Grigoriev I.V."/>
            <person name="Hibbett D.S."/>
            <person name="Martin F."/>
        </authorList>
    </citation>
    <scope>NUCLEOTIDE SEQUENCE [LARGE SCALE GENOMIC DNA]</scope>
    <source>
        <strain evidence="3 4">SS14</strain>
    </source>
</reference>
<name>A0A0C9VFK3_SPHS4</name>
<dbReference type="Proteomes" id="UP000054279">
    <property type="component" value="Unassembled WGS sequence"/>
</dbReference>
<feature type="domain" description="BD-FAE-like" evidence="2">
    <location>
        <begin position="52"/>
        <end position="160"/>
    </location>
</feature>
<dbReference type="HOGENOM" id="CLU_012494_8_1_1"/>
<organism evidence="3 4">
    <name type="scientific">Sphaerobolus stellatus (strain SS14)</name>
    <dbReference type="NCBI Taxonomy" id="990650"/>
    <lineage>
        <taxon>Eukaryota</taxon>
        <taxon>Fungi</taxon>
        <taxon>Dikarya</taxon>
        <taxon>Basidiomycota</taxon>
        <taxon>Agaricomycotina</taxon>
        <taxon>Agaricomycetes</taxon>
        <taxon>Phallomycetidae</taxon>
        <taxon>Geastrales</taxon>
        <taxon>Sphaerobolaceae</taxon>
        <taxon>Sphaerobolus</taxon>
    </lineage>
</organism>
<protein>
    <recommendedName>
        <fullName evidence="2">BD-FAE-like domain-containing protein</fullName>
    </recommendedName>
</protein>
<keyword evidence="1" id="KW-0378">Hydrolase</keyword>
<dbReference type="OrthoDB" id="433474at2759"/>
<proteinExistence type="predicted"/>
<dbReference type="SUPFAM" id="SSF53474">
    <property type="entry name" value="alpha/beta-Hydrolases"/>
    <property type="match status" value="1"/>
</dbReference>
<keyword evidence="4" id="KW-1185">Reference proteome</keyword>
<evidence type="ECO:0000256" key="1">
    <source>
        <dbReference type="ARBA" id="ARBA00022801"/>
    </source>
</evidence>
<gene>
    <name evidence="3" type="ORF">M422DRAFT_256760</name>
</gene>
<evidence type="ECO:0000313" key="3">
    <source>
        <dbReference type="EMBL" id="KIJ40222.1"/>
    </source>
</evidence>
<dbReference type="Pfam" id="PF20434">
    <property type="entry name" value="BD-FAE"/>
    <property type="match status" value="1"/>
</dbReference>
<accession>A0A0C9VFK3</accession>
<dbReference type="Gene3D" id="3.40.50.1820">
    <property type="entry name" value="alpha/beta hydrolase"/>
    <property type="match status" value="1"/>
</dbReference>
<dbReference type="GO" id="GO:0016787">
    <property type="term" value="F:hydrolase activity"/>
    <property type="evidence" value="ECO:0007669"/>
    <property type="project" value="UniProtKB-KW"/>
</dbReference>
<sequence>MDAVAQIQETNVYKVLGPTREAFKPLLTAKLPIIRKTPKKTFQYGPTERHQLDIYYPPEGTTDAPILFFIYGGGFIMGSRQIIPGLMYDNVGAFFAQRGILTVIADYRLAPAFKYPEPVEDVRDAIKFVLTSPEVDIDAQGTNRTKIFVAGNSAGGAHATTLFLNKGILGSADRSAFRGVIFVSAAFGSAPSLVSYYGTEEDLIKNSPLGLLQSHLGELKQLLPPRVLLMTSEKDPEVFAKWADEVKKYVADDGLYLDSYLMRGHNHISTNSALSSGEGEEWGKEVVKWIKA</sequence>